<dbReference type="KEGG" id="cii:CIMIT_05330"/>
<dbReference type="PANTHER" id="PTHR30231:SF4">
    <property type="entry name" value="PROTEIN NEN2"/>
    <property type="match status" value="1"/>
</dbReference>
<dbReference type="SMART" id="SM00479">
    <property type="entry name" value="EXOIII"/>
    <property type="match status" value="1"/>
</dbReference>
<dbReference type="GO" id="GO:0003676">
    <property type="term" value="F:nucleic acid binding"/>
    <property type="evidence" value="ECO:0007669"/>
    <property type="project" value="InterPro"/>
</dbReference>
<dbReference type="SUPFAM" id="SSF53098">
    <property type="entry name" value="Ribonuclease H-like"/>
    <property type="match status" value="1"/>
</dbReference>
<organism evidence="5 7">
    <name type="scientific">Corynebacterium imitans</name>
    <dbReference type="NCBI Taxonomy" id="156978"/>
    <lineage>
        <taxon>Bacteria</taxon>
        <taxon>Bacillati</taxon>
        <taxon>Actinomycetota</taxon>
        <taxon>Actinomycetes</taxon>
        <taxon>Mycobacteriales</taxon>
        <taxon>Corynebacteriaceae</taxon>
        <taxon>Corynebacterium</taxon>
    </lineage>
</organism>
<dbReference type="InterPro" id="IPR012337">
    <property type="entry name" value="RNaseH-like_sf"/>
</dbReference>
<proteinExistence type="predicted"/>
<protein>
    <submittedName>
        <fullName evidence="6">DNA polymerase III epsilon subunit</fullName>
        <ecNumber evidence="6">2.7.7.7</ecNumber>
    </submittedName>
    <submittedName>
        <fullName evidence="5">DNA polymerase III subunit epsilon</fullName>
    </submittedName>
</protein>
<keyword evidence="6" id="KW-0808">Transferase</keyword>
<dbReference type="CDD" id="cd06127">
    <property type="entry name" value="DEDDh"/>
    <property type="match status" value="1"/>
</dbReference>
<dbReference type="GO" id="GO:0003887">
    <property type="term" value="F:DNA-directed DNA polymerase activity"/>
    <property type="evidence" value="ECO:0007669"/>
    <property type="project" value="UniProtKB-EC"/>
</dbReference>
<keyword evidence="1" id="KW-0540">Nuclease</keyword>
<reference evidence="5 7" key="1">
    <citation type="submission" date="2014-08" db="EMBL/GenBank/DDBJ databases">
        <title>Complete genome sequence of Corynebacterium imitans DSM 44264, isolated from a five-month-old boy with suspected pharyngeal diphtheria.</title>
        <authorList>
            <person name="Mollmann S."/>
            <person name="Albersmeier A."/>
            <person name="Ruckert C."/>
            <person name="Tauch A."/>
        </authorList>
    </citation>
    <scope>NUCLEOTIDE SEQUENCE [LARGE SCALE GENOMIC DNA]</scope>
    <source>
        <strain evidence="5 7">DSM 44264</strain>
    </source>
</reference>
<dbReference type="Pfam" id="PF00929">
    <property type="entry name" value="RNase_T"/>
    <property type="match status" value="1"/>
</dbReference>
<keyword evidence="2" id="KW-0378">Hydrolase</keyword>
<dbReference type="RefSeq" id="WP_038590141.1">
    <property type="nucleotide sequence ID" value="NZ_CP009211.1"/>
</dbReference>
<keyword evidence="6" id="KW-0548">Nucleotidyltransferase</keyword>
<dbReference type="GO" id="GO:0008408">
    <property type="term" value="F:3'-5' exonuclease activity"/>
    <property type="evidence" value="ECO:0007669"/>
    <property type="project" value="TreeGrafter"/>
</dbReference>
<dbReference type="eggNOG" id="COG0847">
    <property type="taxonomic scope" value="Bacteria"/>
</dbReference>
<dbReference type="InterPro" id="IPR013520">
    <property type="entry name" value="Ribonucl_H"/>
</dbReference>
<accession>A0A076NR49</accession>
<dbReference type="HOGENOM" id="CLU_047806_9_0_11"/>
<gene>
    <name evidence="6" type="primary">polC_1</name>
    <name evidence="5" type="ORF">CIMIT_05330</name>
    <name evidence="6" type="ORF">SAMEA4535761_01131</name>
</gene>
<keyword evidence="3" id="KW-0269">Exonuclease</keyword>
<sequence>MFFGTRAKRRQLIDGALLAVDVETTGLKPGRDALVAVGWVPVNGEVIDLAGAEYHVLAGAQVGDSATIHGITDDEVAARGEAPEAVWEAFSRAIEGRQLLAHFAQMETGFLGQLSAQVRGKRWALHDSEVIDTMTMERRHMERMGTYPRGEDLRLPRVRQRYGLPRYTNHGALTDAIACAELYLALVSE</sequence>
<feature type="domain" description="Exonuclease" evidence="4">
    <location>
        <begin position="16"/>
        <end position="189"/>
    </location>
</feature>
<dbReference type="PANTHER" id="PTHR30231">
    <property type="entry name" value="DNA POLYMERASE III SUBUNIT EPSILON"/>
    <property type="match status" value="1"/>
</dbReference>
<evidence type="ECO:0000256" key="3">
    <source>
        <dbReference type="ARBA" id="ARBA00022839"/>
    </source>
</evidence>
<reference evidence="6 8" key="2">
    <citation type="submission" date="2017-06" db="EMBL/GenBank/DDBJ databases">
        <authorList>
            <consortium name="Pathogen Informatics"/>
        </authorList>
    </citation>
    <scope>NUCLEOTIDE SEQUENCE [LARGE SCALE GENOMIC DNA]</scope>
    <source>
        <strain evidence="6 8">NCTC13015</strain>
    </source>
</reference>
<evidence type="ECO:0000313" key="8">
    <source>
        <dbReference type="Proteomes" id="UP000215374"/>
    </source>
</evidence>
<evidence type="ECO:0000313" key="7">
    <source>
        <dbReference type="Proteomes" id="UP000028780"/>
    </source>
</evidence>
<dbReference type="Proteomes" id="UP000028780">
    <property type="component" value="Chromosome"/>
</dbReference>
<dbReference type="AlphaFoldDB" id="A0A076NR49"/>
<evidence type="ECO:0000256" key="1">
    <source>
        <dbReference type="ARBA" id="ARBA00022722"/>
    </source>
</evidence>
<dbReference type="EMBL" id="LT906467">
    <property type="protein sequence ID" value="SNV68610.1"/>
    <property type="molecule type" value="Genomic_DNA"/>
</dbReference>
<dbReference type="Proteomes" id="UP000215374">
    <property type="component" value="Chromosome 1"/>
</dbReference>
<evidence type="ECO:0000313" key="6">
    <source>
        <dbReference type="EMBL" id="SNV68610.1"/>
    </source>
</evidence>
<dbReference type="Gene3D" id="3.30.420.10">
    <property type="entry name" value="Ribonuclease H-like superfamily/Ribonuclease H"/>
    <property type="match status" value="1"/>
</dbReference>
<keyword evidence="7" id="KW-1185">Reference proteome</keyword>
<dbReference type="InterPro" id="IPR036397">
    <property type="entry name" value="RNaseH_sf"/>
</dbReference>
<evidence type="ECO:0000259" key="4">
    <source>
        <dbReference type="SMART" id="SM00479"/>
    </source>
</evidence>
<evidence type="ECO:0000313" key="5">
    <source>
        <dbReference type="EMBL" id="AIJ33402.1"/>
    </source>
</evidence>
<dbReference type="GO" id="GO:0005829">
    <property type="term" value="C:cytosol"/>
    <property type="evidence" value="ECO:0007669"/>
    <property type="project" value="TreeGrafter"/>
</dbReference>
<dbReference type="EC" id="2.7.7.7" evidence="6"/>
<dbReference type="STRING" id="156978.CIMIT_05330"/>
<name>A0A076NR49_9CORY</name>
<evidence type="ECO:0000256" key="2">
    <source>
        <dbReference type="ARBA" id="ARBA00022801"/>
    </source>
</evidence>
<dbReference type="OrthoDB" id="190275at2"/>
<dbReference type="EMBL" id="CP009211">
    <property type="protein sequence ID" value="AIJ33402.1"/>
    <property type="molecule type" value="Genomic_DNA"/>
</dbReference>